<reference evidence="2 3" key="1">
    <citation type="submission" date="2021-06" db="EMBL/GenBank/DDBJ databases">
        <authorList>
            <person name="Palmer J.M."/>
        </authorList>
    </citation>
    <scope>NUCLEOTIDE SEQUENCE [LARGE SCALE GENOMIC DNA]</scope>
    <source>
        <strain evidence="2 3">XC_2019</strain>
        <tissue evidence="2">Muscle</tissue>
    </source>
</reference>
<dbReference type="PANTHER" id="PTHR23339">
    <property type="entry name" value="TYROSINE SPECIFIC PROTEIN PHOSPHATASE AND DUAL SPECIFICITY PROTEIN PHOSPHATASE"/>
    <property type="match status" value="1"/>
</dbReference>
<dbReference type="InterPro" id="IPR000387">
    <property type="entry name" value="Tyr_Pase_dom"/>
</dbReference>
<feature type="domain" description="Tyrosine specific protein phosphatases" evidence="1">
    <location>
        <begin position="127"/>
        <end position="161"/>
    </location>
</feature>
<dbReference type="PROSITE" id="PS50056">
    <property type="entry name" value="TYR_PHOSPHATASE_2"/>
    <property type="match status" value="1"/>
</dbReference>
<evidence type="ECO:0000313" key="3">
    <source>
        <dbReference type="Proteomes" id="UP001434883"/>
    </source>
</evidence>
<dbReference type="InterPro" id="IPR050561">
    <property type="entry name" value="PTP"/>
</dbReference>
<dbReference type="Proteomes" id="UP001434883">
    <property type="component" value="Unassembled WGS sequence"/>
</dbReference>
<keyword evidence="3" id="KW-1185">Reference proteome</keyword>
<gene>
    <name evidence="2" type="ORF">XENOCAPTIV_020652</name>
</gene>
<dbReference type="Gene3D" id="3.90.190.10">
    <property type="entry name" value="Protein tyrosine phosphatase superfamily"/>
    <property type="match status" value="1"/>
</dbReference>
<dbReference type="EMBL" id="JAHRIN010021269">
    <property type="protein sequence ID" value="MEQ2198906.1"/>
    <property type="molecule type" value="Genomic_DNA"/>
</dbReference>
<accession>A0ABV0QU04</accession>
<dbReference type="InterPro" id="IPR029021">
    <property type="entry name" value="Prot-tyrosine_phosphatase-like"/>
</dbReference>
<comment type="caution">
    <text evidence="2">The sequence shown here is derived from an EMBL/GenBank/DDBJ whole genome shotgun (WGS) entry which is preliminary data.</text>
</comment>
<organism evidence="2 3">
    <name type="scientific">Xenoophorus captivus</name>
    <dbReference type="NCBI Taxonomy" id="1517983"/>
    <lineage>
        <taxon>Eukaryota</taxon>
        <taxon>Metazoa</taxon>
        <taxon>Chordata</taxon>
        <taxon>Craniata</taxon>
        <taxon>Vertebrata</taxon>
        <taxon>Euteleostomi</taxon>
        <taxon>Actinopterygii</taxon>
        <taxon>Neopterygii</taxon>
        <taxon>Teleostei</taxon>
        <taxon>Neoteleostei</taxon>
        <taxon>Acanthomorphata</taxon>
        <taxon>Ovalentaria</taxon>
        <taxon>Atherinomorphae</taxon>
        <taxon>Cyprinodontiformes</taxon>
        <taxon>Goodeidae</taxon>
        <taxon>Xenoophorus</taxon>
    </lineage>
</organism>
<name>A0ABV0QU04_9TELE</name>
<protein>
    <recommendedName>
        <fullName evidence="1">Tyrosine specific protein phosphatases domain-containing protein</fullName>
    </recommendedName>
</protein>
<sequence length="188" mass="20758">MLLQLGLTYGLLQATRVWRLQGWEESSAKLSTCCLLWTSEQKEEQRRTITAAHTHSQVSDTRAAGGPHRNIIHINKGLKTEFVVCSVNTLVRVCTATYDKAPVEQEGIQVLDWPFDDGSAPPEQVVDDWLNLLQTKFREEPGSCVAVHCVAGLGRSVELLAGFSFLTLGSFNEQTAVSAELCHNTTTK</sequence>
<evidence type="ECO:0000259" key="1">
    <source>
        <dbReference type="PROSITE" id="PS50056"/>
    </source>
</evidence>
<dbReference type="Pfam" id="PF22785">
    <property type="entry name" value="Tc-R-P"/>
    <property type="match status" value="1"/>
</dbReference>
<evidence type="ECO:0000313" key="2">
    <source>
        <dbReference type="EMBL" id="MEQ2198906.1"/>
    </source>
</evidence>
<proteinExistence type="predicted"/>
<dbReference type="SUPFAM" id="SSF52799">
    <property type="entry name" value="(Phosphotyrosine protein) phosphatases II"/>
    <property type="match status" value="1"/>
</dbReference>